<reference evidence="3" key="1">
    <citation type="submission" date="2021-04" db="EMBL/GenBank/DDBJ databases">
        <title>Genome based classification of Actinospica acidithermotolerans sp. nov., an actinobacterium isolated from an Indonesian hot spring.</title>
        <authorList>
            <person name="Kusuma A.B."/>
            <person name="Putra K.E."/>
            <person name="Nafisah S."/>
            <person name="Loh J."/>
            <person name="Nouioui I."/>
            <person name="Goodfellow M."/>
        </authorList>
    </citation>
    <scope>NUCLEOTIDE SEQUENCE</scope>
    <source>
        <strain evidence="3">CSCA 57</strain>
    </source>
</reference>
<evidence type="ECO:0000256" key="1">
    <source>
        <dbReference type="ARBA" id="ARBA00022801"/>
    </source>
</evidence>
<dbReference type="AlphaFoldDB" id="A0A941ERW2"/>
<dbReference type="SUPFAM" id="SSF82171">
    <property type="entry name" value="DPP6 N-terminal domain-like"/>
    <property type="match status" value="1"/>
</dbReference>
<dbReference type="PRINTS" id="PR00862">
    <property type="entry name" value="PROLIGOPTASE"/>
</dbReference>
<evidence type="ECO:0000313" key="3">
    <source>
        <dbReference type="EMBL" id="MBR7836350.1"/>
    </source>
</evidence>
<sequence length="610" mass="65147">MALGIRELLDLPTWRAFDIDDAGRILAGHDASGSIQLVELGTDGSATPLTALPGACSGRYLPGERAVVVVHDDGGNERAQLSLLRLDPLPAAAAGLDGLEPLVRDPRFIHNLFAVAPGKIVYGTNRRNGVDFDVVVRTLADGAETVVFDQGGMLSEVEVAPNGRDCAFTRDGTAAVSDQLFLSDAQGVRAITGAAEPARHSTFFWDADGRSFVVSSDRDREYIAVLRYDVAAGTWTEVVAEPERNVTGFLSPDGTTLLAVVNDGGFARLSLRDARTGALRHRLELPEEGCTGLYPLPDPKWSADSRYAVISFTGPVTPGDILRVDVVEGTVQQVTDSAAALAGASLARPELHAVPTPDGELVPCFVYRHPEPADPGLAASAVLMIHGGPEAQAVPAFNPLLQALAAQGHTILVPNVRGSDGYGRRWVSLDDVRLRLDSVADMAALHAYLPKLGVDQERAALYGGSYGGYMVLAGVAFQPELWAAAVDVVGISSLVTFLRNTSAYRRASREREYGSLEHDLEFLEQASPLRCIDEVRAPLFVIHGANDPRVPLSEAEQLVAAVRANDVPCELLVYPDEGHGLAKRANRLDAYPRALEFLARHLSAAARAQG</sequence>
<dbReference type="PANTHER" id="PTHR42776">
    <property type="entry name" value="SERINE PEPTIDASE S9 FAMILY MEMBER"/>
    <property type="match status" value="1"/>
</dbReference>
<dbReference type="InterPro" id="IPR002470">
    <property type="entry name" value="Peptidase_S9A"/>
</dbReference>
<gene>
    <name evidence="3" type="ORF">KDL01_23940</name>
</gene>
<evidence type="ECO:0000259" key="2">
    <source>
        <dbReference type="Pfam" id="PF00326"/>
    </source>
</evidence>
<dbReference type="SUPFAM" id="SSF53474">
    <property type="entry name" value="alpha/beta-Hydrolases"/>
    <property type="match status" value="1"/>
</dbReference>
<dbReference type="GO" id="GO:0004252">
    <property type="term" value="F:serine-type endopeptidase activity"/>
    <property type="evidence" value="ECO:0007669"/>
    <property type="project" value="InterPro"/>
</dbReference>
<protein>
    <submittedName>
        <fullName evidence="3">S9 family peptidase</fullName>
    </submittedName>
</protein>
<dbReference type="PANTHER" id="PTHR42776:SF27">
    <property type="entry name" value="DIPEPTIDYL PEPTIDASE FAMILY MEMBER 6"/>
    <property type="match status" value="1"/>
</dbReference>
<keyword evidence="1" id="KW-0378">Hydrolase</keyword>
<dbReference type="Proteomes" id="UP000675781">
    <property type="component" value="Unassembled WGS sequence"/>
</dbReference>
<dbReference type="GO" id="GO:0006508">
    <property type="term" value="P:proteolysis"/>
    <property type="evidence" value="ECO:0007669"/>
    <property type="project" value="InterPro"/>
</dbReference>
<feature type="domain" description="Peptidase S9 prolyl oligopeptidase catalytic" evidence="2">
    <location>
        <begin position="397"/>
        <end position="603"/>
    </location>
</feature>
<proteinExistence type="predicted"/>
<dbReference type="Pfam" id="PF00326">
    <property type="entry name" value="Peptidase_S9"/>
    <property type="match status" value="1"/>
</dbReference>
<keyword evidence="4" id="KW-1185">Reference proteome</keyword>
<accession>A0A941ERW2</accession>
<dbReference type="Gene3D" id="3.40.50.1820">
    <property type="entry name" value="alpha/beta hydrolase"/>
    <property type="match status" value="1"/>
</dbReference>
<dbReference type="EMBL" id="JAGSOG010000137">
    <property type="protein sequence ID" value="MBR7836350.1"/>
    <property type="molecule type" value="Genomic_DNA"/>
</dbReference>
<dbReference type="InterPro" id="IPR001375">
    <property type="entry name" value="Peptidase_S9_cat"/>
</dbReference>
<dbReference type="InterPro" id="IPR011042">
    <property type="entry name" value="6-blade_b-propeller_TolB-like"/>
</dbReference>
<dbReference type="Gene3D" id="2.120.10.30">
    <property type="entry name" value="TolB, C-terminal domain"/>
    <property type="match status" value="1"/>
</dbReference>
<evidence type="ECO:0000313" key="4">
    <source>
        <dbReference type="Proteomes" id="UP000675781"/>
    </source>
</evidence>
<dbReference type="RefSeq" id="WP_212530828.1">
    <property type="nucleotide sequence ID" value="NZ_JAGSOG010000137.1"/>
</dbReference>
<dbReference type="InterPro" id="IPR029058">
    <property type="entry name" value="AB_hydrolase_fold"/>
</dbReference>
<name>A0A941ERW2_9ACTN</name>
<organism evidence="3 4">
    <name type="scientific">Actinospica durhamensis</name>
    <dbReference type="NCBI Taxonomy" id="1508375"/>
    <lineage>
        <taxon>Bacteria</taxon>
        <taxon>Bacillati</taxon>
        <taxon>Actinomycetota</taxon>
        <taxon>Actinomycetes</taxon>
        <taxon>Catenulisporales</taxon>
        <taxon>Actinospicaceae</taxon>
        <taxon>Actinospica</taxon>
    </lineage>
</organism>
<comment type="caution">
    <text evidence="3">The sequence shown here is derived from an EMBL/GenBank/DDBJ whole genome shotgun (WGS) entry which is preliminary data.</text>
</comment>